<name>A0A6F8ZKB3_9FIRM</name>
<evidence type="ECO:0000256" key="1">
    <source>
        <dbReference type="SAM" id="Phobius"/>
    </source>
</evidence>
<accession>A0A6F8ZKB3</accession>
<protein>
    <recommendedName>
        <fullName evidence="4">Spore cortex biosynthesis protein YabQ</fullName>
    </recommendedName>
</protein>
<keyword evidence="1" id="KW-0812">Transmembrane</keyword>
<evidence type="ECO:0008006" key="4">
    <source>
        <dbReference type="Google" id="ProtNLM"/>
    </source>
</evidence>
<feature type="transmembrane region" description="Helical" evidence="1">
    <location>
        <begin position="69"/>
        <end position="86"/>
    </location>
</feature>
<gene>
    <name evidence="2" type="ORF">R50_2614</name>
</gene>
<keyword evidence="1" id="KW-0472">Membrane</keyword>
<proteinExistence type="predicted"/>
<organism evidence="2 3">
    <name type="scientific">Candidatus Hydrogenisulfobacillus filiaventi</name>
    <dbReference type="NCBI Taxonomy" id="2707344"/>
    <lineage>
        <taxon>Bacteria</taxon>
        <taxon>Bacillati</taxon>
        <taxon>Bacillota</taxon>
        <taxon>Clostridia</taxon>
        <taxon>Eubacteriales</taxon>
        <taxon>Clostridiales Family XVII. Incertae Sedis</taxon>
        <taxon>Candidatus Hydrogenisulfobacillus</taxon>
    </lineage>
</organism>
<evidence type="ECO:0000313" key="2">
    <source>
        <dbReference type="EMBL" id="CAB1130106.1"/>
    </source>
</evidence>
<dbReference type="Proteomes" id="UP000503399">
    <property type="component" value="Chromosome"/>
</dbReference>
<dbReference type="AlphaFoldDB" id="A0A6F8ZKB3"/>
<feature type="transmembrane region" description="Helical" evidence="1">
    <location>
        <begin position="6"/>
        <end position="27"/>
    </location>
</feature>
<reference evidence="2 3" key="1">
    <citation type="submission" date="2020-02" db="EMBL/GenBank/DDBJ databases">
        <authorList>
            <person name="Hogendoorn C."/>
        </authorList>
    </citation>
    <scope>NUCLEOTIDE SEQUENCE [LARGE SCALE GENOMIC DNA]</scope>
    <source>
        <strain evidence="2">R501</strain>
    </source>
</reference>
<keyword evidence="3" id="KW-1185">Reference proteome</keyword>
<evidence type="ECO:0000313" key="3">
    <source>
        <dbReference type="Proteomes" id="UP000503399"/>
    </source>
</evidence>
<sequence>MTTAAALAVMAQLVLAGMAGGLLLTVWEAARGVWRMPALVAHALDALSGLTAGLVAVAALAWVDWLVIRAWYLAAVAAGYALWVAAGRPWALPVLETGFRWQVRLTAWAGAPVRWAVRGVAAGGRRLSRLLRRRPKTPPSL</sequence>
<dbReference type="EMBL" id="LR778114">
    <property type="protein sequence ID" value="CAB1130106.1"/>
    <property type="molecule type" value="Genomic_DNA"/>
</dbReference>
<dbReference type="KEGG" id="hfv:R50_2614"/>
<feature type="transmembrane region" description="Helical" evidence="1">
    <location>
        <begin position="39"/>
        <end position="63"/>
    </location>
</feature>
<keyword evidence="1" id="KW-1133">Transmembrane helix</keyword>